<organism evidence="1 2">
    <name type="scientific">Neisseria meningitidis serogroup A / serotype 4A (strain DSM 15465 / Z2491)</name>
    <dbReference type="NCBI Taxonomy" id="122587"/>
    <lineage>
        <taxon>Bacteria</taxon>
        <taxon>Pseudomonadati</taxon>
        <taxon>Pseudomonadota</taxon>
        <taxon>Betaproteobacteria</taxon>
        <taxon>Neisseriales</taxon>
        <taxon>Neisseriaceae</taxon>
        <taxon>Neisseria</taxon>
    </lineage>
</organism>
<evidence type="ECO:0000313" key="2">
    <source>
        <dbReference type="Proteomes" id="UP000000626"/>
    </source>
</evidence>
<dbReference type="AlphaFoldDB" id="A0A0U1RIK2"/>
<dbReference type="HOGENOM" id="CLU_2650700_0_0_4"/>
<evidence type="ECO:0000313" key="1">
    <source>
        <dbReference type="EMBL" id="CAM08362.1"/>
    </source>
</evidence>
<name>A0A0U1RIK2_NEIMA</name>
<dbReference type="Proteomes" id="UP000000626">
    <property type="component" value="Chromosome"/>
</dbReference>
<dbReference type="KEGG" id="nma:NMA1156"/>
<dbReference type="EnsemblBacteria" id="CAM08362">
    <property type="protein sequence ID" value="CAM08362"/>
    <property type="gene ID" value="NMA1156"/>
</dbReference>
<accession>A0A0U1RIK2</accession>
<reference evidence="1 2" key="1">
    <citation type="journal article" date="2000" name="Nature">
        <title>Complete DNA sequence of a serogroup A strain of Neisseria meningitidis Z2491.</title>
        <authorList>
            <person name="Parkhill J."/>
            <person name="Achtman M."/>
            <person name="James K.D."/>
            <person name="Bentley S.D."/>
            <person name="Churcher C."/>
            <person name="Klee S.R."/>
            <person name="Morelli G."/>
            <person name="Basham D."/>
            <person name="Brown D."/>
            <person name="Chillingworth T."/>
            <person name="Davies R.M."/>
            <person name="Davis P."/>
            <person name="Devlin K."/>
            <person name="Feltwell T."/>
            <person name="Hamlin N."/>
            <person name="Holroyd S."/>
            <person name="Jagels K."/>
            <person name="Leather S."/>
            <person name="Moule S."/>
            <person name="Mungall K."/>
            <person name="Quail M.A."/>
            <person name="Rajandream M.A."/>
            <person name="Rutherford K.M."/>
            <person name="Simmonds M."/>
            <person name="Skelton J."/>
            <person name="Whitehead S."/>
            <person name="Spratt B.G."/>
            <person name="Barrell B.G."/>
        </authorList>
    </citation>
    <scope>NUCLEOTIDE SEQUENCE [LARGE SCALE GENOMIC DNA]</scope>
    <source>
        <strain evidence="2">DSM 15465 / Z2491</strain>
    </source>
</reference>
<dbReference type="EMBL" id="AL157959">
    <property type="protein sequence ID" value="CAM08362.1"/>
    <property type="molecule type" value="Genomic_DNA"/>
</dbReference>
<proteinExistence type="predicted"/>
<gene>
    <name evidence="1" type="ordered locus">NMA1156</name>
</gene>
<protein>
    <submittedName>
        <fullName evidence="1">Uncharacterized protein</fullName>
    </submittedName>
</protein>
<sequence length="76" mass="8923">MWRSHARGVGYAGYGLLLQKLLKKKPKTPLKRLKKKQKTQRKMPKKLLKTLKKKLNNSDSFTEKRIPMIGNPFFVL</sequence>